<dbReference type="RefSeq" id="WP_350243230.1">
    <property type="nucleotide sequence ID" value="NZ_CP158299.1"/>
</dbReference>
<protein>
    <submittedName>
        <fullName evidence="3">DUF3084 domain-containing protein</fullName>
    </submittedName>
</protein>
<gene>
    <name evidence="3" type="ORF">ABOD76_17375</name>
</gene>
<keyword evidence="1" id="KW-0175">Coiled coil</keyword>
<dbReference type="Pfam" id="PF11283">
    <property type="entry name" value="DUF3084"/>
    <property type="match status" value="1"/>
</dbReference>
<dbReference type="KEGG" id="dsc:ABOD76_17375"/>
<keyword evidence="2" id="KW-0472">Membrane</keyword>
<evidence type="ECO:0000256" key="1">
    <source>
        <dbReference type="SAM" id="Coils"/>
    </source>
</evidence>
<name>A0AAU7U9Y9_9DEIO</name>
<evidence type="ECO:0000313" key="3">
    <source>
        <dbReference type="EMBL" id="XBV85193.1"/>
    </source>
</evidence>
<feature type="coiled-coil region" evidence="1">
    <location>
        <begin position="118"/>
        <end position="348"/>
    </location>
</feature>
<accession>A0AAU7U9Y9</accession>
<reference evidence="3" key="1">
    <citation type="submission" date="2024-06" db="EMBL/GenBank/DDBJ databases">
        <title>Draft Genome Sequence of Deinococcus sonorensis Type Strain KR-87, a Biofilm Producing Representative of the Genus Deinococcus.</title>
        <authorList>
            <person name="Boren L.S."/>
            <person name="Grosso R.A."/>
            <person name="Hugenberg-Cox A.N."/>
            <person name="Hill J.T.E."/>
            <person name="Albert C.M."/>
            <person name="Tuohy J.M."/>
        </authorList>
    </citation>
    <scope>NUCLEOTIDE SEQUENCE</scope>
    <source>
        <strain evidence="3">KR-87</strain>
    </source>
</reference>
<dbReference type="EMBL" id="CP158299">
    <property type="protein sequence ID" value="XBV85193.1"/>
    <property type="molecule type" value="Genomic_DNA"/>
</dbReference>
<dbReference type="Gene3D" id="1.10.287.1490">
    <property type="match status" value="1"/>
</dbReference>
<dbReference type="AlphaFoldDB" id="A0AAU7U9Y9"/>
<proteinExistence type="predicted"/>
<feature type="transmembrane region" description="Helical" evidence="2">
    <location>
        <begin position="43"/>
        <end position="65"/>
    </location>
</feature>
<evidence type="ECO:0000256" key="2">
    <source>
        <dbReference type="SAM" id="Phobius"/>
    </source>
</evidence>
<organism evidence="3">
    <name type="scientific">Deinococcus sonorensis KR-87</name>
    <dbReference type="NCBI Taxonomy" id="694439"/>
    <lineage>
        <taxon>Bacteria</taxon>
        <taxon>Thermotogati</taxon>
        <taxon>Deinococcota</taxon>
        <taxon>Deinococci</taxon>
        <taxon>Deinococcales</taxon>
        <taxon>Deinococcaceae</taxon>
        <taxon>Deinococcus</taxon>
    </lineage>
</organism>
<keyword evidence="2" id="KW-1133">Transmembrane helix</keyword>
<dbReference type="PANTHER" id="PTHR45615">
    <property type="entry name" value="MYOSIN HEAVY CHAIN, NON-MUSCLE"/>
    <property type="match status" value="1"/>
</dbReference>
<sequence length="535" mass="57914">MLLAFLAFVVVLAGVVAYAADNIGRRVGRKHLRLFGLRPKTTALLVAVAAGMGISLLSLLAFFVLNRQAIRNIEQADQLRVELRGLKRDVIKVQAGLKTAQKERDEANSKARLAGASASLAQAQYDTANSELQDARATTKRLETQAQALRERVQALTTLRSSLEAQAKRNQAALTASHEQLARAQAQVHELDGRLGTVQQQIAVLDQRNLEAGQATAAAEARAQQAQQQAAQLQQQVGTLQASSRQLSAQRDQLTTQRDQLKAQRDQLAAQRNQLQAERTRLAAERDRIRKDVAGLQQVVAGLKAQSQALQADNATLRRNLSSSQADVTRLEDEYTRATSELSATRNAELIFPKNAIVYGAVVPTVRNLDTFLQQADAAAQSKGIRSSPAVRLSVPARQALETTLRTLNASTYVLCRSQGNAAATSAVDLSCAAQPNTVLYPHGSVIRQVRVSLQISNEALRSQLQDLMSAAILDLTRRGVPLEYVLNNSLDTSDLLSVLNRLAARGGSSAVIGVMPKADVRPGSRVDLYADLVQ</sequence>
<dbReference type="InterPro" id="IPR021435">
    <property type="entry name" value="DUF3084"/>
</dbReference>
<keyword evidence="2" id="KW-0812">Transmembrane</keyword>
<dbReference type="PANTHER" id="PTHR45615:SF80">
    <property type="entry name" value="GRIP DOMAIN-CONTAINING PROTEIN"/>
    <property type="match status" value="1"/>
</dbReference>